<dbReference type="Gene3D" id="3.40.50.280">
    <property type="entry name" value="Cobalamin-binding domain"/>
    <property type="match status" value="1"/>
</dbReference>
<dbReference type="PROSITE" id="PS51332">
    <property type="entry name" value="B12_BINDING"/>
    <property type="match status" value="1"/>
</dbReference>
<dbReference type="CDD" id="cd02065">
    <property type="entry name" value="B12-binding_like"/>
    <property type="match status" value="1"/>
</dbReference>
<evidence type="ECO:0000259" key="1">
    <source>
        <dbReference type="PROSITE" id="PS51332"/>
    </source>
</evidence>
<sequence>MGNWRHFGDRLDYGPSAAGCGPVSDGLPVLRDKVLGWSDLHRPGPDALTRLVEAEILPRLMLAHRPAARGLPADRAPSAREIADFSALLLTAGPVDLDARVDALRDGGLPLARLLLDLLAPAARHLGGLWEEDAYDFLAVTEALGRLHAVSRGLCAELESESVPANGRSVLLLPCPGETHVFGLSLVASFFREAGWDVTTAVPGPGLDPLELLRADWFDVVGLSLSCDVLLPALAATVKEVRRDSRNREVRVLVGGPFFARHGGEAGVVGADACASDACLAPAAAEALLDRQALAC</sequence>
<evidence type="ECO:0000313" key="3">
    <source>
        <dbReference type="Proteomes" id="UP001355206"/>
    </source>
</evidence>
<dbReference type="Proteomes" id="UP001355206">
    <property type="component" value="Unassembled WGS sequence"/>
</dbReference>
<proteinExistence type="predicted"/>
<dbReference type="SUPFAM" id="SSF52242">
    <property type="entry name" value="Cobalamin (vitamin B12)-binding domain"/>
    <property type="match status" value="1"/>
</dbReference>
<dbReference type="RefSeq" id="WP_331300620.1">
    <property type="nucleotide sequence ID" value="NZ_MLCA01000001.1"/>
</dbReference>
<feature type="domain" description="B12-binding" evidence="1">
    <location>
        <begin position="167"/>
        <end position="295"/>
    </location>
</feature>
<comment type="caution">
    <text evidence="2">The sequence shown here is derived from an EMBL/GenBank/DDBJ whole genome shotgun (WGS) entry which is preliminary data.</text>
</comment>
<dbReference type="Pfam" id="PF02310">
    <property type="entry name" value="B12-binding"/>
    <property type="match status" value="1"/>
</dbReference>
<dbReference type="InterPro" id="IPR006158">
    <property type="entry name" value="Cobalamin-bd"/>
</dbReference>
<organism evidence="2 3">
    <name type="scientific">Methylobacterium oryzae</name>
    <dbReference type="NCBI Taxonomy" id="334852"/>
    <lineage>
        <taxon>Bacteria</taxon>
        <taxon>Pseudomonadati</taxon>
        <taxon>Pseudomonadota</taxon>
        <taxon>Alphaproteobacteria</taxon>
        <taxon>Hyphomicrobiales</taxon>
        <taxon>Methylobacteriaceae</taxon>
        <taxon>Methylobacterium</taxon>
    </lineage>
</organism>
<keyword evidence="3" id="KW-1185">Reference proteome</keyword>
<evidence type="ECO:0000313" key="2">
    <source>
        <dbReference type="EMBL" id="MEE7489310.1"/>
    </source>
</evidence>
<name>A0ABU7THM5_9HYPH</name>
<dbReference type="EMBL" id="MLCA01000001">
    <property type="protein sequence ID" value="MEE7489310.1"/>
    <property type="molecule type" value="Genomic_DNA"/>
</dbReference>
<accession>A0ABU7THM5</accession>
<protein>
    <submittedName>
        <fullName evidence="2">Cobalamin-binding protein</fullName>
    </submittedName>
</protein>
<gene>
    <name evidence="2" type="ORF">MOTC310_02000</name>
</gene>
<reference evidence="2 3" key="1">
    <citation type="journal article" date="2012" name="Genet. Mol. Biol.">
        <title>Analysis of 16S rRNA and mxaF genes revealing insights into Methylobacterium niche-specific plant association.</title>
        <authorList>
            <person name="Dourado M.N."/>
            <person name="Andreote F.D."/>
            <person name="Dini-Andreote F."/>
            <person name="Conti R."/>
            <person name="Araujo J.M."/>
            <person name="Araujo W.L."/>
        </authorList>
    </citation>
    <scope>NUCLEOTIDE SEQUENCE [LARGE SCALE GENOMIC DNA]</scope>
    <source>
        <strain evidence="2 3">TC3-10</strain>
    </source>
</reference>
<dbReference type="InterPro" id="IPR036724">
    <property type="entry name" value="Cobalamin-bd_sf"/>
</dbReference>